<dbReference type="PROSITE" id="PS00108">
    <property type="entry name" value="PROTEIN_KINASE_ST"/>
    <property type="match status" value="1"/>
</dbReference>
<evidence type="ECO:0000256" key="6">
    <source>
        <dbReference type="RuleBase" id="RU000304"/>
    </source>
</evidence>
<dbReference type="EMBL" id="AGNK02004625">
    <property type="status" value="NOT_ANNOTATED_CDS"/>
    <property type="molecule type" value="Genomic_DNA"/>
</dbReference>
<accession>K3ZME3</accession>
<dbReference type="PANTHER" id="PTHR45707:SF70">
    <property type="entry name" value="PROTEIN KINASE DOMAIN-CONTAINING PROTEIN"/>
    <property type="match status" value="1"/>
</dbReference>
<dbReference type="EnsemblPlants" id="KQK93642">
    <property type="protein sequence ID" value="KQK93642"/>
    <property type="gene ID" value="SETIT_027758mg"/>
</dbReference>
<dbReference type="FunFam" id="1.10.510.10:FF:000870">
    <property type="entry name" value="OSJNBa0016N04.16-like protein"/>
    <property type="match status" value="1"/>
</dbReference>
<organism evidence="8 9">
    <name type="scientific">Setaria italica</name>
    <name type="common">Foxtail millet</name>
    <name type="synonym">Panicum italicum</name>
    <dbReference type="NCBI Taxonomy" id="4555"/>
    <lineage>
        <taxon>Eukaryota</taxon>
        <taxon>Viridiplantae</taxon>
        <taxon>Streptophyta</taxon>
        <taxon>Embryophyta</taxon>
        <taxon>Tracheophyta</taxon>
        <taxon>Spermatophyta</taxon>
        <taxon>Magnoliopsida</taxon>
        <taxon>Liliopsida</taxon>
        <taxon>Poales</taxon>
        <taxon>Poaceae</taxon>
        <taxon>PACMAD clade</taxon>
        <taxon>Panicoideae</taxon>
        <taxon>Panicodae</taxon>
        <taxon>Paniceae</taxon>
        <taxon>Cenchrinae</taxon>
        <taxon>Setaria</taxon>
    </lineage>
</organism>
<dbReference type="STRING" id="4555.K3ZME3"/>
<protein>
    <recommendedName>
        <fullName evidence="7">Protein kinase domain-containing protein</fullName>
    </recommendedName>
</protein>
<evidence type="ECO:0000259" key="7">
    <source>
        <dbReference type="PROSITE" id="PS50011"/>
    </source>
</evidence>
<dbReference type="GO" id="GO:0005524">
    <property type="term" value="F:ATP binding"/>
    <property type="evidence" value="ECO:0007669"/>
    <property type="project" value="UniProtKB-UniRule"/>
</dbReference>
<dbReference type="InterPro" id="IPR008271">
    <property type="entry name" value="Ser/Thr_kinase_AS"/>
</dbReference>
<dbReference type="OMA" id="VEWRWAQ"/>
<evidence type="ECO:0000256" key="1">
    <source>
        <dbReference type="ARBA" id="ARBA00022679"/>
    </source>
</evidence>
<name>K3ZME3_SETIT</name>
<reference evidence="8" key="2">
    <citation type="submission" date="2018-08" db="UniProtKB">
        <authorList>
            <consortium name="EnsemblPlants"/>
        </authorList>
    </citation>
    <scope>IDENTIFICATION</scope>
    <source>
        <strain evidence="8">Yugu1</strain>
    </source>
</reference>
<dbReference type="PANTHER" id="PTHR45707">
    <property type="entry name" value="C2 CALCIUM/LIPID-BINDING PLANT PHOSPHORIBOSYLTRANSFERASE FAMILY PROTEIN"/>
    <property type="match status" value="1"/>
</dbReference>
<dbReference type="PROSITE" id="PS50011">
    <property type="entry name" value="PROTEIN_KINASE_DOM"/>
    <property type="match status" value="1"/>
</dbReference>
<dbReference type="Gene3D" id="1.10.510.10">
    <property type="entry name" value="Transferase(Phosphotransferase) domain 1"/>
    <property type="match status" value="1"/>
</dbReference>
<dbReference type="Gramene" id="KQK93642">
    <property type="protein sequence ID" value="KQK93642"/>
    <property type="gene ID" value="SETIT_027758mg"/>
</dbReference>
<proteinExistence type="inferred from homology"/>
<dbReference type="Proteomes" id="UP000004995">
    <property type="component" value="Unassembled WGS sequence"/>
</dbReference>
<dbReference type="HOGENOM" id="CLU_000288_21_4_1"/>
<dbReference type="GO" id="GO:0004674">
    <property type="term" value="F:protein serine/threonine kinase activity"/>
    <property type="evidence" value="ECO:0007669"/>
    <property type="project" value="UniProtKB-KW"/>
</dbReference>
<evidence type="ECO:0000256" key="5">
    <source>
        <dbReference type="PROSITE-ProRule" id="PRU10141"/>
    </source>
</evidence>
<dbReference type="InParanoid" id="K3ZME3"/>
<evidence type="ECO:0000313" key="8">
    <source>
        <dbReference type="EnsemblPlants" id="KQK93642"/>
    </source>
</evidence>
<sequence>MDCESSIHDRLERMLLDARPEPIDLPLSFLKAITNDFSDDQHIGKGGFAVVYKGQLQNGTLVAVKKLSQGVEMDEDKFIKEVDCLMRVKHRNIVRFLGYCADTQGKCLKYEGKNVMAEERERLLCFEFLPNKSLDKYINDASQELEWRTRYRIIKGICEGLHYLHQEFILHLDLKPANILLNKDMVPKIADFGLSRCFDENKSQTITAQAAGTLGYMAPELLHDRRITFKSDIYSLGIIILEILTGQRYSAIGDVTSLNNHSKVNA</sequence>
<feature type="binding site" evidence="5">
    <location>
        <position position="66"/>
    </location>
    <ligand>
        <name>ATP</name>
        <dbReference type="ChEBI" id="CHEBI:30616"/>
    </ligand>
</feature>
<dbReference type="InterPro" id="IPR011009">
    <property type="entry name" value="Kinase-like_dom_sf"/>
</dbReference>
<dbReference type="Pfam" id="PF00069">
    <property type="entry name" value="Pkinase"/>
    <property type="match status" value="1"/>
</dbReference>
<keyword evidence="1" id="KW-0808">Transferase</keyword>
<evidence type="ECO:0000256" key="2">
    <source>
        <dbReference type="ARBA" id="ARBA00022741"/>
    </source>
</evidence>
<keyword evidence="6" id="KW-0723">Serine/threonine-protein kinase</keyword>
<dbReference type="PIRSF" id="PIRSF000654">
    <property type="entry name" value="Integrin-linked_kinase"/>
    <property type="match status" value="1"/>
</dbReference>
<keyword evidence="9" id="KW-1185">Reference proteome</keyword>
<comment type="similarity">
    <text evidence="6">Belongs to the protein kinase superfamily.</text>
</comment>
<dbReference type="InterPro" id="IPR000719">
    <property type="entry name" value="Prot_kinase_dom"/>
</dbReference>
<dbReference type="InterPro" id="IPR017441">
    <property type="entry name" value="Protein_kinase_ATP_BS"/>
</dbReference>
<keyword evidence="3" id="KW-0418">Kinase</keyword>
<keyword evidence="4 5" id="KW-0067">ATP-binding</keyword>
<evidence type="ECO:0000256" key="3">
    <source>
        <dbReference type="ARBA" id="ARBA00022777"/>
    </source>
</evidence>
<dbReference type="eggNOG" id="ENOG502QWDY">
    <property type="taxonomic scope" value="Eukaryota"/>
</dbReference>
<feature type="domain" description="Protein kinase" evidence="7">
    <location>
        <begin position="37"/>
        <end position="266"/>
    </location>
</feature>
<dbReference type="PROSITE" id="PS00107">
    <property type="entry name" value="PROTEIN_KINASE_ATP"/>
    <property type="match status" value="1"/>
</dbReference>
<dbReference type="FunFam" id="3.30.200.20:FF:000465">
    <property type="entry name" value="Cysteine-rich receptor-like protein kinase 6"/>
    <property type="match status" value="1"/>
</dbReference>
<dbReference type="AlphaFoldDB" id="K3ZME3"/>
<evidence type="ECO:0000256" key="4">
    <source>
        <dbReference type="ARBA" id="ARBA00022840"/>
    </source>
</evidence>
<dbReference type="SUPFAM" id="SSF56112">
    <property type="entry name" value="Protein kinase-like (PK-like)"/>
    <property type="match status" value="1"/>
</dbReference>
<dbReference type="SMART" id="SM00220">
    <property type="entry name" value="S_TKc"/>
    <property type="match status" value="1"/>
</dbReference>
<dbReference type="Gene3D" id="3.30.200.20">
    <property type="entry name" value="Phosphorylase Kinase, domain 1"/>
    <property type="match status" value="1"/>
</dbReference>
<reference evidence="9" key="1">
    <citation type="journal article" date="2012" name="Nat. Biotechnol.">
        <title>Reference genome sequence of the model plant Setaria.</title>
        <authorList>
            <person name="Bennetzen J.L."/>
            <person name="Schmutz J."/>
            <person name="Wang H."/>
            <person name="Percifield R."/>
            <person name="Hawkins J."/>
            <person name="Pontaroli A.C."/>
            <person name="Estep M."/>
            <person name="Feng L."/>
            <person name="Vaughn J.N."/>
            <person name="Grimwood J."/>
            <person name="Jenkins J."/>
            <person name="Barry K."/>
            <person name="Lindquist E."/>
            <person name="Hellsten U."/>
            <person name="Deshpande S."/>
            <person name="Wang X."/>
            <person name="Wu X."/>
            <person name="Mitros T."/>
            <person name="Triplett J."/>
            <person name="Yang X."/>
            <person name="Ye C.Y."/>
            <person name="Mauro-Herrera M."/>
            <person name="Wang L."/>
            <person name="Li P."/>
            <person name="Sharma M."/>
            <person name="Sharma R."/>
            <person name="Ronald P.C."/>
            <person name="Panaud O."/>
            <person name="Kellogg E.A."/>
            <person name="Brutnell T.P."/>
            <person name="Doust A.N."/>
            <person name="Tuskan G.A."/>
            <person name="Rokhsar D."/>
            <person name="Devos K.M."/>
        </authorList>
    </citation>
    <scope>NUCLEOTIDE SEQUENCE [LARGE SCALE GENOMIC DNA]</scope>
    <source>
        <strain evidence="9">cv. Yugu1</strain>
    </source>
</reference>
<evidence type="ECO:0000313" key="9">
    <source>
        <dbReference type="Proteomes" id="UP000004995"/>
    </source>
</evidence>
<keyword evidence="2 5" id="KW-0547">Nucleotide-binding</keyword>